<protein>
    <submittedName>
        <fullName evidence="3">Uncharacterized protein</fullName>
    </submittedName>
</protein>
<gene>
    <name evidence="3" type="ORF">L596_007848</name>
</gene>
<name>A0A4U5PAM2_STECR</name>
<dbReference type="Pfam" id="PF10573">
    <property type="entry name" value="UPF0561"/>
    <property type="match status" value="1"/>
</dbReference>
<dbReference type="OrthoDB" id="10033037at2759"/>
<dbReference type="InterPro" id="IPR018888">
    <property type="entry name" value="UPF0561"/>
</dbReference>
<organism evidence="3 4">
    <name type="scientific">Steinernema carpocapsae</name>
    <name type="common">Entomopathogenic nematode</name>
    <dbReference type="NCBI Taxonomy" id="34508"/>
    <lineage>
        <taxon>Eukaryota</taxon>
        <taxon>Metazoa</taxon>
        <taxon>Ecdysozoa</taxon>
        <taxon>Nematoda</taxon>
        <taxon>Chromadorea</taxon>
        <taxon>Rhabditida</taxon>
        <taxon>Tylenchina</taxon>
        <taxon>Panagrolaimomorpha</taxon>
        <taxon>Strongyloidoidea</taxon>
        <taxon>Steinernematidae</taxon>
        <taxon>Steinernema</taxon>
    </lineage>
</organism>
<feature type="region of interest" description="Disordered" evidence="2">
    <location>
        <begin position="45"/>
        <end position="101"/>
    </location>
</feature>
<comment type="caution">
    <text evidence="3">The sequence shown here is derived from an EMBL/GenBank/DDBJ whole genome shotgun (WGS) entry which is preliminary data.</text>
</comment>
<proteinExistence type="inferred from homology"/>
<accession>A0A4U5PAM2</accession>
<dbReference type="EMBL" id="AZBU02000002">
    <property type="protein sequence ID" value="TKR93379.1"/>
    <property type="molecule type" value="Genomic_DNA"/>
</dbReference>
<feature type="compositionally biased region" description="Low complexity" evidence="2">
    <location>
        <begin position="82"/>
        <end position="95"/>
    </location>
</feature>
<dbReference type="AlphaFoldDB" id="A0A4U5PAM2"/>
<sequence>MSTARSSASAVYRRIDMSHGLMQSIVRNQIDRDEYHKIMTEKTERVKREVETQRQAAAPRATNLYVPPHLRHAKGKDTSTCSESAGSSSGSSEAELSPDRLQMRRRIRERLEKQINKTVDGEIVPSFSSLSIGRKSKSQAKVALFNLSLKKEDGQTEDFVIYNTDNAARTSKFIGRRCGLSEEECRRLRLKIEAEQNSRMEK</sequence>
<dbReference type="Proteomes" id="UP000298663">
    <property type="component" value="Unassembled WGS sequence"/>
</dbReference>
<dbReference type="PANTHER" id="PTHR34256">
    <property type="entry name" value="UPF0561 PROTEIN C2ORF68"/>
    <property type="match status" value="1"/>
</dbReference>
<keyword evidence="4" id="KW-1185">Reference proteome</keyword>
<reference evidence="3 4" key="1">
    <citation type="journal article" date="2015" name="Genome Biol.">
        <title>Comparative genomics of Steinernema reveals deeply conserved gene regulatory networks.</title>
        <authorList>
            <person name="Dillman A.R."/>
            <person name="Macchietto M."/>
            <person name="Porter C.F."/>
            <person name="Rogers A."/>
            <person name="Williams B."/>
            <person name="Antoshechkin I."/>
            <person name="Lee M.M."/>
            <person name="Goodwin Z."/>
            <person name="Lu X."/>
            <person name="Lewis E.E."/>
            <person name="Goodrich-Blair H."/>
            <person name="Stock S.P."/>
            <person name="Adams B.J."/>
            <person name="Sternberg P.W."/>
            <person name="Mortazavi A."/>
        </authorList>
    </citation>
    <scope>NUCLEOTIDE SEQUENCE [LARGE SCALE GENOMIC DNA]</scope>
    <source>
        <strain evidence="3 4">ALL</strain>
    </source>
</reference>
<dbReference type="PANTHER" id="PTHR34256:SF1">
    <property type="entry name" value="UPF0561 PROTEIN C2ORF68"/>
    <property type="match status" value="1"/>
</dbReference>
<comment type="similarity">
    <text evidence="1">Belongs to the UPF0561 family.</text>
</comment>
<evidence type="ECO:0000256" key="1">
    <source>
        <dbReference type="ARBA" id="ARBA00006905"/>
    </source>
</evidence>
<evidence type="ECO:0000313" key="4">
    <source>
        <dbReference type="Proteomes" id="UP000298663"/>
    </source>
</evidence>
<dbReference type="STRING" id="34508.A0A4U5PAM2"/>
<evidence type="ECO:0000256" key="2">
    <source>
        <dbReference type="SAM" id="MobiDB-lite"/>
    </source>
</evidence>
<reference evidence="3 4" key="2">
    <citation type="journal article" date="2019" name="G3 (Bethesda)">
        <title>Hybrid Assembly of the Genome of the Entomopathogenic Nematode Steinernema carpocapsae Identifies the X-Chromosome.</title>
        <authorList>
            <person name="Serra L."/>
            <person name="Macchietto M."/>
            <person name="Macias-Munoz A."/>
            <person name="McGill C.J."/>
            <person name="Rodriguez I.M."/>
            <person name="Rodriguez B."/>
            <person name="Murad R."/>
            <person name="Mortazavi A."/>
        </authorList>
    </citation>
    <scope>NUCLEOTIDE SEQUENCE [LARGE SCALE GENOMIC DNA]</scope>
    <source>
        <strain evidence="3 4">ALL</strain>
    </source>
</reference>
<evidence type="ECO:0000313" key="3">
    <source>
        <dbReference type="EMBL" id="TKR93379.1"/>
    </source>
</evidence>